<protein>
    <recommendedName>
        <fullName evidence="3">RAB6A-GEF complex partner protein 2</fullName>
    </recommendedName>
</protein>
<dbReference type="Pfam" id="PF08737">
    <property type="entry name" value="Rgp1"/>
    <property type="match status" value="2"/>
</dbReference>
<dbReference type="PANTHER" id="PTHR12507">
    <property type="entry name" value="REDUCED GROWTH PHENOTYPE 1 RGP1, YEAST -RELATED"/>
    <property type="match status" value="1"/>
</dbReference>
<keyword evidence="2" id="KW-1185">Reference proteome</keyword>
<evidence type="ECO:0000313" key="2">
    <source>
        <dbReference type="Proteomes" id="UP001152798"/>
    </source>
</evidence>
<evidence type="ECO:0008006" key="3">
    <source>
        <dbReference type="Google" id="ProtNLM"/>
    </source>
</evidence>
<evidence type="ECO:0000313" key="1">
    <source>
        <dbReference type="EMBL" id="CAH1400870.1"/>
    </source>
</evidence>
<dbReference type="EMBL" id="OV725081">
    <property type="protein sequence ID" value="CAH1400870.1"/>
    <property type="molecule type" value="Genomic_DNA"/>
</dbReference>
<organism evidence="1 2">
    <name type="scientific">Nezara viridula</name>
    <name type="common">Southern green stink bug</name>
    <name type="synonym">Cimex viridulus</name>
    <dbReference type="NCBI Taxonomy" id="85310"/>
    <lineage>
        <taxon>Eukaryota</taxon>
        <taxon>Metazoa</taxon>
        <taxon>Ecdysozoa</taxon>
        <taxon>Arthropoda</taxon>
        <taxon>Hexapoda</taxon>
        <taxon>Insecta</taxon>
        <taxon>Pterygota</taxon>
        <taxon>Neoptera</taxon>
        <taxon>Paraneoptera</taxon>
        <taxon>Hemiptera</taxon>
        <taxon>Heteroptera</taxon>
        <taxon>Panheteroptera</taxon>
        <taxon>Pentatomomorpha</taxon>
        <taxon>Pentatomoidea</taxon>
        <taxon>Pentatomidae</taxon>
        <taxon>Pentatominae</taxon>
        <taxon>Nezara</taxon>
    </lineage>
</organism>
<reference evidence="1" key="1">
    <citation type="submission" date="2022-01" db="EMBL/GenBank/DDBJ databases">
        <authorList>
            <person name="King R."/>
        </authorList>
    </citation>
    <scope>NUCLEOTIDE SEQUENCE</scope>
</reference>
<proteinExistence type="predicted"/>
<dbReference type="InterPro" id="IPR014848">
    <property type="entry name" value="Rgp1"/>
</dbReference>
<dbReference type="AlphaFoldDB" id="A0A9P0MQD4"/>
<sequence length="448" mass="50276">MIEITAKLLGGTVYAPGENILCCITFQNKSEGSERRHKETLAWASAQIDCVCSTNSKYPVFPKEGSNSNQNPTSSVDTCLRPHKSNERGHIALSTKPKIIFCDLQLTPGASKSFIYTEALPPEAPPHYLGKLVRYTYKITFGTQRVNCPIKLLRVPLRVLAIAGMADCNIGEDSEDLSPNNPFLEPHKKENELGPALQIVQNITARRSPNYYNITNTRGKVGRFCLFKQAYRLGEDIVGTFDFSKSTVPCLQLTVTLQSEEKISGDYKSHFKQDTAVISYSKHHEICLHMDYCQLNLPIPLHATPAFNTELITLSWKLHFEFVTGHPGSKDIVLADDDTWQAPESIMIETMVWDLPIQIYPTIPTPERTHPQYRCRVAEWANVCTGSRVARLPDNQVLRLEKVRVRVPVPEGILNSVSSPCGPGKCCIVPKRQGLLDVLNRGYYLIKY</sequence>
<accession>A0A9P0MQD4</accession>
<dbReference type="OrthoDB" id="1918at2759"/>
<gene>
    <name evidence="1" type="ORF">NEZAVI_LOCUS10017</name>
</gene>
<name>A0A9P0MQD4_NEZVI</name>
<dbReference type="Proteomes" id="UP001152798">
    <property type="component" value="Chromosome 5"/>
</dbReference>